<dbReference type="InterPro" id="IPR029787">
    <property type="entry name" value="Nucleotide_cyclase"/>
</dbReference>
<dbReference type="NCBIfam" id="TIGR00229">
    <property type="entry name" value="sensory_box"/>
    <property type="match status" value="1"/>
</dbReference>
<feature type="domain" description="EAL" evidence="2">
    <location>
        <begin position="828"/>
        <end position="1081"/>
    </location>
</feature>
<sequence length="1197" mass="130659">MRTDLPVTQREFPIPDDLTTMSITDTDSRIVYINKVFAEISGYSHDELVGQMHNVVRHPDMPAEIFADMWGTLRGGHLWSGIIKNRRKDGDHYWVRVIATPITRGGKLVGYMSVRTKPAPEEIAAADRFYQRIREGTVRDLAFDRGVIVRTGLFGWTSLFKRLSVRGSVRIASAGAAAVPLCGAVAAGVGGLPLAVVATGIGLGAVLGSLVLETRIARPLARLLAQAQTVASGQAGRDINLDRVDEIGMLKRAINQSGLNLLALLGDVTTLEQTTGLLESVASDGHRVVPAGQFAQSATHAALHGTELADTEIGRIVQAIKRMEHDLKVEKLTGVHNRTFLAEHFRVLQQKVLALPARERPVHALVFIDLDRFKFINDVLGHDAGDEVLVSIGARLRSTVRMTDVVARYGGDEFCVLLDNVGVASNVSVVAEKIRLALEQPIELAEGPVQVGASIGWAVFPDDGDDLDMLVKRADLRMLEVKRSRKAELRLDAIGSPKDEPELYGPAWTAALSAMTVALQPYLGSVVDVFFERLIQLAGSESVIATLSEPERQHLRTQVVQHLLVLTSPDLTAERHHAAALRVGRIHSIVGVGREDLVYSQSMLHAAVRRYLNESVHAKAFSVMTRRLIQELAWQAQAYQQMQTARHNVLMALTELVWTAKNYTDLINRITGTLAAHDEIAGCAFGRPNGRGVIRFESISGKKALTDALAHLERSDDAPVVGDDRSQGHGPTGRAWRSGNVEYCMNFATDPQMRQWESTALWGNFRSMAAIPLGQPGGAPTAILTLYSAFPGGYASVEQRAFIEQVQSKLVFALSRIESLEGRLRTVPFATRQRWAELLRSDALEMHYQPALDLATGTVQKVEALARLRDGERLLLPGVFFPALSTEDFFVLYTRGLAQALPQMNRWLRDDGVDVGVALNLPLHALGDARYFEATQHALQEYGCPARRLTLEILETEEAPGGVDVAGELAKFKALGVELAEDDLGSGHSSLRRLRELPFDHVKIDRKVVSLAGQDASDVLRLIYQLTRLGHSLGKRVVVEGVEDDALLDAVTVLGVDAVQGYAIARPMPAQQLVPWLRERHAAGAPAGGAQQQPGTLANLARLLLWEERLHLLFGDRYAYRKPAPVSVADLAGDSALRDFAFDHLLRELEATFPLAAGDRGVHRSLVTAAVSHGPGSDEYGRLRGQLVQAVSGADVA</sequence>
<dbReference type="Gene3D" id="3.20.20.450">
    <property type="entry name" value="EAL domain"/>
    <property type="match status" value="1"/>
</dbReference>
<dbReference type="InterPro" id="IPR003018">
    <property type="entry name" value="GAF"/>
</dbReference>
<dbReference type="CDD" id="cd00130">
    <property type="entry name" value="PAS"/>
    <property type="match status" value="1"/>
</dbReference>
<evidence type="ECO:0000259" key="4">
    <source>
        <dbReference type="PROSITE" id="PS50887"/>
    </source>
</evidence>
<dbReference type="InterPro" id="IPR043128">
    <property type="entry name" value="Rev_trsase/Diguanyl_cyclase"/>
</dbReference>
<feature type="domain" description="GGDEF" evidence="4">
    <location>
        <begin position="361"/>
        <end position="494"/>
    </location>
</feature>
<dbReference type="PROSITE" id="PS50112">
    <property type="entry name" value="PAS"/>
    <property type="match status" value="1"/>
</dbReference>
<dbReference type="InterPro" id="IPR013655">
    <property type="entry name" value="PAS_fold_3"/>
</dbReference>
<dbReference type="SUPFAM" id="SSF55781">
    <property type="entry name" value="GAF domain-like"/>
    <property type="match status" value="1"/>
</dbReference>
<dbReference type="EMBL" id="FOAJ01000034">
    <property type="protein sequence ID" value="SEM17696.1"/>
    <property type="molecule type" value="Genomic_DNA"/>
</dbReference>
<dbReference type="InterPro" id="IPR029016">
    <property type="entry name" value="GAF-like_dom_sf"/>
</dbReference>
<dbReference type="Pfam" id="PF00563">
    <property type="entry name" value="EAL"/>
    <property type="match status" value="1"/>
</dbReference>
<dbReference type="SMART" id="SM00304">
    <property type="entry name" value="HAMP"/>
    <property type="match status" value="1"/>
</dbReference>
<dbReference type="SMART" id="SM00267">
    <property type="entry name" value="GGDEF"/>
    <property type="match status" value="1"/>
</dbReference>
<dbReference type="Gene3D" id="3.30.450.40">
    <property type="match status" value="1"/>
</dbReference>
<dbReference type="InterPro" id="IPR000160">
    <property type="entry name" value="GGDEF_dom"/>
</dbReference>
<dbReference type="InterPro" id="IPR035919">
    <property type="entry name" value="EAL_sf"/>
</dbReference>
<dbReference type="Gene3D" id="3.30.450.20">
    <property type="entry name" value="PAS domain"/>
    <property type="match status" value="1"/>
</dbReference>
<dbReference type="GO" id="GO:0019825">
    <property type="term" value="F:oxygen binding"/>
    <property type="evidence" value="ECO:0007669"/>
    <property type="project" value="InterPro"/>
</dbReference>
<dbReference type="SUPFAM" id="SSF141868">
    <property type="entry name" value="EAL domain-like"/>
    <property type="match status" value="1"/>
</dbReference>
<dbReference type="InterPro" id="IPR003660">
    <property type="entry name" value="HAMP_dom"/>
</dbReference>
<reference evidence="6" key="1">
    <citation type="submission" date="2016-10" db="EMBL/GenBank/DDBJ databases">
        <authorList>
            <person name="Varghese N."/>
            <person name="Submissions S."/>
        </authorList>
    </citation>
    <scope>NUCLEOTIDE SEQUENCE [LARGE SCALE GENOMIC DNA]</scope>
    <source>
        <strain evidence="6">LMG 26416</strain>
    </source>
</reference>
<evidence type="ECO:0000259" key="3">
    <source>
        <dbReference type="PROSITE" id="PS50885"/>
    </source>
</evidence>
<protein>
    <submittedName>
        <fullName evidence="5">PAS domain S-box-containing protein/diguanylate cyclase (GGDEF) domain-containing protein</fullName>
    </submittedName>
</protein>
<dbReference type="PROSITE" id="PS50883">
    <property type="entry name" value="EAL"/>
    <property type="match status" value="1"/>
</dbReference>
<dbReference type="SUPFAM" id="SSF158472">
    <property type="entry name" value="HAMP domain-like"/>
    <property type="match status" value="1"/>
</dbReference>
<keyword evidence="6" id="KW-1185">Reference proteome</keyword>
<evidence type="ECO:0000313" key="6">
    <source>
        <dbReference type="Proteomes" id="UP000199120"/>
    </source>
</evidence>
<dbReference type="GO" id="GO:0016020">
    <property type="term" value="C:membrane"/>
    <property type="evidence" value="ECO:0007669"/>
    <property type="project" value="InterPro"/>
</dbReference>
<dbReference type="PROSITE" id="PS50887">
    <property type="entry name" value="GGDEF"/>
    <property type="match status" value="1"/>
</dbReference>
<dbReference type="GO" id="GO:0020037">
    <property type="term" value="F:heme binding"/>
    <property type="evidence" value="ECO:0007669"/>
    <property type="project" value="InterPro"/>
</dbReference>
<dbReference type="Gene3D" id="3.30.70.270">
    <property type="match status" value="1"/>
</dbReference>
<dbReference type="STRING" id="416943.SAMN05445871_5597"/>
<dbReference type="GO" id="GO:0007165">
    <property type="term" value="P:signal transduction"/>
    <property type="evidence" value="ECO:0007669"/>
    <property type="project" value="InterPro"/>
</dbReference>
<dbReference type="Pfam" id="PF08447">
    <property type="entry name" value="PAS_3"/>
    <property type="match status" value="1"/>
</dbReference>
<dbReference type="Pfam" id="PF00672">
    <property type="entry name" value="HAMP"/>
    <property type="match status" value="1"/>
</dbReference>
<dbReference type="CDD" id="cd01949">
    <property type="entry name" value="GGDEF"/>
    <property type="match status" value="1"/>
</dbReference>
<dbReference type="CDD" id="cd06225">
    <property type="entry name" value="HAMP"/>
    <property type="match status" value="1"/>
</dbReference>
<dbReference type="SMART" id="SM00052">
    <property type="entry name" value="EAL"/>
    <property type="match status" value="1"/>
</dbReference>
<feature type="domain" description="PAS" evidence="1">
    <location>
        <begin position="23"/>
        <end position="76"/>
    </location>
</feature>
<evidence type="ECO:0000259" key="2">
    <source>
        <dbReference type="PROSITE" id="PS50883"/>
    </source>
</evidence>
<dbReference type="InterPro" id="IPR012292">
    <property type="entry name" value="Globin/Proto"/>
</dbReference>
<name>A0A1H7W807_9BURK</name>
<dbReference type="NCBIfam" id="TIGR00254">
    <property type="entry name" value="GGDEF"/>
    <property type="match status" value="1"/>
</dbReference>
<dbReference type="InterPro" id="IPR035965">
    <property type="entry name" value="PAS-like_dom_sf"/>
</dbReference>
<dbReference type="PANTHER" id="PTHR44757">
    <property type="entry name" value="DIGUANYLATE CYCLASE DGCP"/>
    <property type="match status" value="1"/>
</dbReference>
<dbReference type="InterPro" id="IPR000014">
    <property type="entry name" value="PAS"/>
</dbReference>
<dbReference type="PROSITE" id="PS50885">
    <property type="entry name" value="HAMP"/>
    <property type="match status" value="1"/>
</dbReference>
<dbReference type="InterPro" id="IPR001633">
    <property type="entry name" value="EAL_dom"/>
</dbReference>
<dbReference type="SUPFAM" id="SSF55785">
    <property type="entry name" value="PYP-like sensor domain (PAS domain)"/>
    <property type="match status" value="1"/>
</dbReference>
<evidence type="ECO:0000313" key="5">
    <source>
        <dbReference type="EMBL" id="SEM17696.1"/>
    </source>
</evidence>
<dbReference type="Gene3D" id="1.10.490.10">
    <property type="entry name" value="Globins"/>
    <property type="match status" value="1"/>
</dbReference>
<dbReference type="PANTHER" id="PTHR44757:SF2">
    <property type="entry name" value="BIOFILM ARCHITECTURE MAINTENANCE PROTEIN MBAA"/>
    <property type="match status" value="1"/>
</dbReference>
<organism evidence="5 6">
    <name type="scientific">Paraburkholderia caballeronis</name>
    <dbReference type="NCBI Taxonomy" id="416943"/>
    <lineage>
        <taxon>Bacteria</taxon>
        <taxon>Pseudomonadati</taxon>
        <taxon>Pseudomonadota</taxon>
        <taxon>Betaproteobacteria</taxon>
        <taxon>Burkholderiales</taxon>
        <taxon>Burkholderiaceae</taxon>
        <taxon>Paraburkholderia</taxon>
    </lineage>
</organism>
<dbReference type="SUPFAM" id="SSF55073">
    <property type="entry name" value="Nucleotide cyclase"/>
    <property type="match status" value="1"/>
</dbReference>
<dbReference type="Pfam" id="PF00990">
    <property type="entry name" value="GGDEF"/>
    <property type="match status" value="1"/>
</dbReference>
<dbReference type="RefSeq" id="WP_166676761.1">
    <property type="nucleotide sequence ID" value="NZ_FNSR01000003.1"/>
</dbReference>
<accession>A0A1H7W807</accession>
<gene>
    <name evidence="5" type="ORF">SAMN05192542_1346</name>
</gene>
<dbReference type="Proteomes" id="UP000199120">
    <property type="component" value="Unassembled WGS sequence"/>
</dbReference>
<dbReference type="Gene3D" id="6.10.340.10">
    <property type="match status" value="1"/>
</dbReference>
<dbReference type="CDD" id="cd01948">
    <property type="entry name" value="EAL"/>
    <property type="match status" value="1"/>
</dbReference>
<dbReference type="Pfam" id="PF13185">
    <property type="entry name" value="GAF_2"/>
    <property type="match status" value="1"/>
</dbReference>
<dbReference type="AlphaFoldDB" id="A0A1H7W807"/>
<feature type="domain" description="HAMP" evidence="3">
    <location>
        <begin position="214"/>
        <end position="266"/>
    </location>
</feature>
<evidence type="ECO:0000259" key="1">
    <source>
        <dbReference type="PROSITE" id="PS50112"/>
    </source>
</evidence>
<dbReference type="InterPro" id="IPR052155">
    <property type="entry name" value="Biofilm_reg_signaling"/>
</dbReference>
<proteinExistence type="predicted"/>